<comment type="caution">
    <text evidence="2">The sequence shown here is derived from an EMBL/GenBank/DDBJ whole genome shotgun (WGS) entry which is preliminary data.</text>
</comment>
<dbReference type="EMBL" id="SMKY01000615">
    <property type="protein sequence ID" value="TDD58583.1"/>
    <property type="molecule type" value="Genomic_DNA"/>
</dbReference>
<dbReference type="RefSeq" id="WP_132206604.1">
    <property type="nucleotide sequence ID" value="NZ_SMKY01000615.1"/>
</dbReference>
<proteinExistence type="predicted"/>
<organism evidence="2 3">
    <name type="scientific">Actinomadura darangshiensis</name>
    <dbReference type="NCBI Taxonomy" id="705336"/>
    <lineage>
        <taxon>Bacteria</taxon>
        <taxon>Bacillati</taxon>
        <taxon>Actinomycetota</taxon>
        <taxon>Actinomycetes</taxon>
        <taxon>Streptosporangiales</taxon>
        <taxon>Thermomonosporaceae</taxon>
        <taxon>Actinomadura</taxon>
    </lineage>
</organism>
<evidence type="ECO:0000313" key="3">
    <source>
        <dbReference type="Proteomes" id="UP000295578"/>
    </source>
</evidence>
<dbReference type="Proteomes" id="UP000295578">
    <property type="component" value="Unassembled WGS sequence"/>
</dbReference>
<dbReference type="AlphaFoldDB" id="A0A4R4ZJ01"/>
<evidence type="ECO:0000313" key="2">
    <source>
        <dbReference type="EMBL" id="TDD58583.1"/>
    </source>
</evidence>
<sequence>MLVPRENAMYVAEPIPHLVLVAPPGLETLPPLTLRDGVVGRCDGWNLFARLTVSVVDGPGDAGFMVPGATDEQEAERLAPRLDAVQRAGAAVVIGLPAHPSDPSLESLVSAPGVRGGTVPAVESA</sequence>
<accession>A0A4R4ZJ01</accession>
<protein>
    <submittedName>
        <fullName evidence="2">Uncharacterized protein</fullName>
    </submittedName>
</protein>
<name>A0A4R4ZJ01_9ACTN</name>
<gene>
    <name evidence="2" type="ORF">E1293_46895</name>
</gene>
<feature type="region of interest" description="Disordered" evidence="1">
    <location>
        <begin position="106"/>
        <end position="125"/>
    </location>
</feature>
<dbReference type="OrthoDB" id="3539205at2"/>
<evidence type="ECO:0000256" key="1">
    <source>
        <dbReference type="SAM" id="MobiDB-lite"/>
    </source>
</evidence>
<keyword evidence="3" id="KW-1185">Reference proteome</keyword>
<reference evidence="2 3" key="1">
    <citation type="submission" date="2019-03" db="EMBL/GenBank/DDBJ databases">
        <title>Draft genome sequences of novel Actinobacteria.</title>
        <authorList>
            <person name="Sahin N."/>
            <person name="Ay H."/>
            <person name="Saygin H."/>
        </authorList>
    </citation>
    <scope>NUCLEOTIDE SEQUENCE [LARGE SCALE GENOMIC DNA]</scope>
    <source>
        <strain evidence="2 3">DSM 45941</strain>
    </source>
</reference>